<keyword evidence="8 12" id="KW-1133">Transmembrane helix</keyword>
<dbReference type="GO" id="GO:0001508">
    <property type="term" value="P:action potential"/>
    <property type="evidence" value="ECO:0007669"/>
    <property type="project" value="TreeGrafter"/>
</dbReference>
<dbReference type="PANTHER" id="PTHR11537">
    <property type="entry name" value="VOLTAGE-GATED POTASSIUM CHANNEL"/>
    <property type="match status" value="1"/>
</dbReference>
<comment type="subcellular location">
    <subcellularLocation>
        <location evidence="1">Membrane</location>
        <topology evidence="1">Multi-pass membrane protein</topology>
    </subcellularLocation>
</comment>
<keyword evidence="15" id="KW-1185">Reference proteome</keyword>
<dbReference type="RefSeq" id="WP_146511467.1">
    <property type="nucleotide sequence ID" value="NZ_SIHI01000021.1"/>
</dbReference>
<dbReference type="AlphaFoldDB" id="A0A5C5WE28"/>
<keyword evidence="7" id="KW-0630">Potassium</keyword>
<keyword evidence="9" id="KW-0406">Ion transport</keyword>
<organism evidence="14 15">
    <name type="scientific">Thalassoglobus neptunius</name>
    <dbReference type="NCBI Taxonomy" id="1938619"/>
    <lineage>
        <taxon>Bacteria</taxon>
        <taxon>Pseudomonadati</taxon>
        <taxon>Planctomycetota</taxon>
        <taxon>Planctomycetia</taxon>
        <taxon>Planctomycetales</taxon>
        <taxon>Planctomycetaceae</taxon>
        <taxon>Thalassoglobus</taxon>
    </lineage>
</organism>
<keyword evidence="3" id="KW-0633">Potassium transport</keyword>
<feature type="transmembrane region" description="Helical" evidence="12">
    <location>
        <begin position="173"/>
        <end position="190"/>
    </location>
</feature>
<dbReference type="InterPro" id="IPR028325">
    <property type="entry name" value="VG_K_chnl"/>
</dbReference>
<dbReference type="InterPro" id="IPR027359">
    <property type="entry name" value="Volt_channel_dom_sf"/>
</dbReference>
<evidence type="ECO:0000256" key="2">
    <source>
        <dbReference type="ARBA" id="ARBA00022448"/>
    </source>
</evidence>
<evidence type="ECO:0000256" key="6">
    <source>
        <dbReference type="ARBA" id="ARBA00022882"/>
    </source>
</evidence>
<dbReference type="Proteomes" id="UP000317243">
    <property type="component" value="Unassembled WGS sequence"/>
</dbReference>
<feature type="transmembrane region" description="Helical" evidence="12">
    <location>
        <begin position="140"/>
        <end position="161"/>
    </location>
</feature>
<evidence type="ECO:0000256" key="4">
    <source>
        <dbReference type="ARBA" id="ARBA00022692"/>
    </source>
</evidence>
<keyword evidence="6" id="KW-0851">Voltage-gated channel</keyword>
<dbReference type="Gene3D" id="1.20.120.350">
    <property type="entry name" value="Voltage-gated potassium channels. Chain C"/>
    <property type="match status" value="1"/>
</dbReference>
<comment type="caution">
    <text evidence="14">The sequence shown here is derived from an EMBL/GenBank/DDBJ whole genome shotgun (WGS) entry which is preliminary data.</text>
</comment>
<evidence type="ECO:0000256" key="8">
    <source>
        <dbReference type="ARBA" id="ARBA00022989"/>
    </source>
</evidence>
<evidence type="ECO:0000256" key="12">
    <source>
        <dbReference type="SAM" id="Phobius"/>
    </source>
</evidence>
<keyword evidence="5" id="KW-0631">Potassium channel</keyword>
<feature type="transmembrane region" description="Helical" evidence="12">
    <location>
        <begin position="48"/>
        <end position="67"/>
    </location>
</feature>
<dbReference type="InterPro" id="IPR005821">
    <property type="entry name" value="Ion_trans_dom"/>
</dbReference>
<dbReference type="SUPFAM" id="SSF81324">
    <property type="entry name" value="Voltage-gated potassium channels"/>
    <property type="match status" value="1"/>
</dbReference>
<dbReference type="PRINTS" id="PR00169">
    <property type="entry name" value="KCHANNEL"/>
</dbReference>
<feature type="transmembrane region" description="Helical" evidence="12">
    <location>
        <begin position="79"/>
        <end position="96"/>
    </location>
</feature>
<evidence type="ECO:0000256" key="11">
    <source>
        <dbReference type="ARBA" id="ARBA00023303"/>
    </source>
</evidence>
<evidence type="ECO:0000256" key="3">
    <source>
        <dbReference type="ARBA" id="ARBA00022538"/>
    </source>
</evidence>
<evidence type="ECO:0000256" key="7">
    <source>
        <dbReference type="ARBA" id="ARBA00022958"/>
    </source>
</evidence>
<feature type="domain" description="Ion transport" evidence="13">
    <location>
        <begin position="17"/>
        <end position="231"/>
    </location>
</feature>
<reference evidence="14 15" key="1">
    <citation type="submission" date="2019-02" db="EMBL/GenBank/DDBJ databases">
        <title>Deep-cultivation of Planctomycetes and their phenomic and genomic characterization uncovers novel biology.</title>
        <authorList>
            <person name="Wiegand S."/>
            <person name="Jogler M."/>
            <person name="Boedeker C."/>
            <person name="Pinto D."/>
            <person name="Vollmers J."/>
            <person name="Rivas-Marin E."/>
            <person name="Kohn T."/>
            <person name="Peeters S.H."/>
            <person name="Heuer A."/>
            <person name="Rast P."/>
            <person name="Oberbeckmann S."/>
            <person name="Bunk B."/>
            <person name="Jeske O."/>
            <person name="Meyerdierks A."/>
            <person name="Storesund J.E."/>
            <person name="Kallscheuer N."/>
            <person name="Luecker S."/>
            <person name="Lage O.M."/>
            <person name="Pohl T."/>
            <person name="Merkel B.J."/>
            <person name="Hornburger P."/>
            <person name="Mueller R.-W."/>
            <person name="Bruemmer F."/>
            <person name="Labrenz M."/>
            <person name="Spormann A.M."/>
            <person name="Op Den Camp H."/>
            <person name="Overmann J."/>
            <person name="Amann R."/>
            <person name="Jetten M.S.M."/>
            <person name="Mascher T."/>
            <person name="Medema M.H."/>
            <person name="Devos D.P."/>
            <person name="Kaster A.-K."/>
            <person name="Ovreas L."/>
            <person name="Rohde M."/>
            <person name="Galperin M.Y."/>
            <person name="Jogler C."/>
        </authorList>
    </citation>
    <scope>NUCLEOTIDE SEQUENCE [LARGE SCALE GENOMIC DNA]</scope>
    <source>
        <strain evidence="14 15">KOR42</strain>
    </source>
</reference>
<evidence type="ECO:0000256" key="10">
    <source>
        <dbReference type="ARBA" id="ARBA00023136"/>
    </source>
</evidence>
<dbReference type="PANTHER" id="PTHR11537:SF254">
    <property type="entry name" value="POTASSIUM VOLTAGE-GATED CHANNEL PROTEIN SHAB"/>
    <property type="match status" value="1"/>
</dbReference>
<gene>
    <name evidence="14" type="ORF">KOR42_40660</name>
</gene>
<evidence type="ECO:0000259" key="13">
    <source>
        <dbReference type="Pfam" id="PF00520"/>
    </source>
</evidence>
<evidence type="ECO:0000256" key="1">
    <source>
        <dbReference type="ARBA" id="ARBA00004141"/>
    </source>
</evidence>
<dbReference type="EMBL" id="SIHI01000021">
    <property type="protein sequence ID" value="TWT47982.1"/>
    <property type="molecule type" value="Genomic_DNA"/>
</dbReference>
<evidence type="ECO:0000313" key="15">
    <source>
        <dbReference type="Proteomes" id="UP000317243"/>
    </source>
</evidence>
<feature type="transmembrane region" description="Helical" evidence="12">
    <location>
        <begin position="202"/>
        <end position="226"/>
    </location>
</feature>
<dbReference type="Gene3D" id="1.10.287.70">
    <property type="match status" value="1"/>
</dbReference>
<dbReference type="Pfam" id="PF00520">
    <property type="entry name" value="Ion_trans"/>
    <property type="match status" value="1"/>
</dbReference>
<feature type="transmembrane region" description="Helical" evidence="12">
    <location>
        <begin position="18"/>
        <end position="36"/>
    </location>
</feature>
<sequence length="291" mass="32950">MTKSPEPIVSNSTRRVRIFEIFIQVLIILSLIAFSIETLPDLSERVKRWLGVFEFFTVMVFTVEYVLRIYIAKPTSRYLFSFFGFVDLAAILPYYIGLEIDLRSVRSFRLFRLLRLFKVARYNAALQRFHVALSIAKEEIILFLAATILLLYLGAVGIYIFECDAQPEEFGSVFHCLWWAVATLTTVGYGDVYPITTGGRVFTFILLLVGLGVISVPAGLVASALAQARKMEDEAKQDADQLIVNEDMSDSPFNNSLVSRITLGRWMDHFGKSKLNWKRNCQSGPPSGLMT</sequence>
<dbReference type="GO" id="GO:0008076">
    <property type="term" value="C:voltage-gated potassium channel complex"/>
    <property type="evidence" value="ECO:0007669"/>
    <property type="project" value="InterPro"/>
</dbReference>
<dbReference type="OrthoDB" id="9810759at2"/>
<keyword evidence="4 12" id="KW-0812">Transmembrane</keyword>
<keyword evidence="11 14" id="KW-0407">Ion channel</keyword>
<evidence type="ECO:0000313" key="14">
    <source>
        <dbReference type="EMBL" id="TWT47982.1"/>
    </source>
</evidence>
<evidence type="ECO:0000256" key="9">
    <source>
        <dbReference type="ARBA" id="ARBA00023065"/>
    </source>
</evidence>
<name>A0A5C5WE28_9PLAN</name>
<dbReference type="GO" id="GO:0005249">
    <property type="term" value="F:voltage-gated potassium channel activity"/>
    <property type="evidence" value="ECO:0007669"/>
    <property type="project" value="InterPro"/>
</dbReference>
<keyword evidence="10 12" id="KW-0472">Membrane</keyword>
<keyword evidence="2" id="KW-0813">Transport</keyword>
<evidence type="ECO:0000256" key="5">
    <source>
        <dbReference type="ARBA" id="ARBA00022826"/>
    </source>
</evidence>
<protein>
    <submittedName>
        <fullName evidence="14">Cyclic nucleotide-gated potassium channel</fullName>
    </submittedName>
</protein>
<proteinExistence type="predicted"/>
<accession>A0A5C5WE28</accession>